<proteinExistence type="predicted"/>
<keyword evidence="1" id="KW-0472">Membrane</keyword>
<keyword evidence="1" id="KW-1133">Transmembrane helix</keyword>
<dbReference type="RefSeq" id="WP_320183054.1">
    <property type="nucleotide sequence ID" value="NZ_CP138332.1"/>
</dbReference>
<keyword evidence="1" id="KW-0812">Transmembrane</keyword>
<evidence type="ECO:0000313" key="3">
    <source>
        <dbReference type="Proteomes" id="UP001597525"/>
    </source>
</evidence>
<keyword evidence="3" id="KW-1185">Reference proteome</keyword>
<organism evidence="2 3">
    <name type="scientific">Sphingobacterium bambusae</name>
    <dbReference type="NCBI Taxonomy" id="662858"/>
    <lineage>
        <taxon>Bacteria</taxon>
        <taxon>Pseudomonadati</taxon>
        <taxon>Bacteroidota</taxon>
        <taxon>Sphingobacteriia</taxon>
        <taxon>Sphingobacteriales</taxon>
        <taxon>Sphingobacteriaceae</taxon>
        <taxon>Sphingobacterium</taxon>
    </lineage>
</organism>
<dbReference type="Proteomes" id="UP001597525">
    <property type="component" value="Unassembled WGS sequence"/>
</dbReference>
<feature type="transmembrane region" description="Helical" evidence="1">
    <location>
        <begin position="35"/>
        <end position="60"/>
    </location>
</feature>
<evidence type="ECO:0000313" key="2">
    <source>
        <dbReference type="EMBL" id="MFD2967778.1"/>
    </source>
</evidence>
<comment type="caution">
    <text evidence="2">The sequence shown here is derived from an EMBL/GenBank/DDBJ whole genome shotgun (WGS) entry which is preliminary data.</text>
</comment>
<dbReference type="EMBL" id="JBHUPB010000007">
    <property type="protein sequence ID" value="MFD2967778.1"/>
    <property type="molecule type" value="Genomic_DNA"/>
</dbReference>
<protein>
    <submittedName>
        <fullName evidence="2">Uncharacterized protein</fullName>
    </submittedName>
</protein>
<sequence>MKFENRILMKPVRFVKNSSCNLIVDKEMLRADDRLLMCLMGFLLLVLTLLIGYVALSIFADETM</sequence>
<accession>A0ABW6BE28</accession>
<evidence type="ECO:0000256" key="1">
    <source>
        <dbReference type="SAM" id="Phobius"/>
    </source>
</evidence>
<gene>
    <name evidence="2" type="ORF">ACFS7Y_10285</name>
</gene>
<name>A0ABW6BE28_9SPHI</name>
<reference evidence="3" key="1">
    <citation type="journal article" date="2019" name="Int. J. Syst. Evol. Microbiol.">
        <title>The Global Catalogue of Microorganisms (GCM) 10K type strain sequencing project: providing services to taxonomists for standard genome sequencing and annotation.</title>
        <authorList>
            <consortium name="The Broad Institute Genomics Platform"/>
            <consortium name="The Broad Institute Genome Sequencing Center for Infectious Disease"/>
            <person name="Wu L."/>
            <person name="Ma J."/>
        </authorList>
    </citation>
    <scope>NUCLEOTIDE SEQUENCE [LARGE SCALE GENOMIC DNA]</scope>
    <source>
        <strain evidence="3">KCTC 22814</strain>
    </source>
</reference>